<organism evidence="1">
    <name type="scientific">Fagus sylvatica</name>
    <name type="common">Beechnut</name>
    <dbReference type="NCBI Taxonomy" id="28930"/>
    <lineage>
        <taxon>Eukaryota</taxon>
        <taxon>Viridiplantae</taxon>
        <taxon>Streptophyta</taxon>
        <taxon>Embryophyta</taxon>
        <taxon>Tracheophyta</taxon>
        <taxon>Spermatophyta</taxon>
        <taxon>Magnoliopsida</taxon>
        <taxon>eudicotyledons</taxon>
        <taxon>Gunneridae</taxon>
        <taxon>Pentapetalae</taxon>
        <taxon>rosids</taxon>
        <taxon>fabids</taxon>
        <taxon>Fagales</taxon>
        <taxon>Fagaceae</taxon>
        <taxon>Fagus</taxon>
    </lineage>
</organism>
<sequence length="115" mass="13113">MQFRRIASKRMLLDATSAKCFRKNVLMTLTQGHNFDLGFLTQGLNFDSLNDDSGSRFIYIWLSVDDFRVIGSGSDFKMDANSGLELGILIDSGSDLKFEMIFRLWLFICVGFLHN</sequence>
<evidence type="ECO:0000313" key="1">
    <source>
        <dbReference type="EMBL" id="SPD27750.1"/>
    </source>
</evidence>
<dbReference type="EMBL" id="OIVN01006205">
    <property type="protein sequence ID" value="SPD27750.1"/>
    <property type="molecule type" value="Genomic_DNA"/>
</dbReference>
<gene>
    <name evidence="1" type="ORF">FSB_LOCUS55632</name>
</gene>
<proteinExistence type="predicted"/>
<protein>
    <submittedName>
        <fullName evidence="1">Uncharacterized protein</fullName>
    </submittedName>
</protein>
<accession>A0A2N9IU56</accession>
<dbReference type="AlphaFoldDB" id="A0A2N9IU56"/>
<name>A0A2N9IU56_FAGSY</name>
<reference evidence="1" key="1">
    <citation type="submission" date="2018-02" db="EMBL/GenBank/DDBJ databases">
        <authorList>
            <person name="Cohen D.B."/>
            <person name="Kent A.D."/>
        </authorList>
    </citation>
    <scope>NUCLEOTIDE SEQUENCE</scope>
</reference>